<gene>
    <name evidence="1" type="ORF">MNBD_ACTINO01-1845</name>
</gene>
<name>A0A3B0RYP6_9ZZZZ</name>
<dbReference type="PANTHER" id="PTHR43546:SF3">
    <property type="entry name" value="UPF0173 METAL-DEPENDENT HYDROLASE MJ1163"/>
    <property type="match status" value="1"/>
</dbReference>
<dbReference type="InterPro" id="IPR050114">
    <property type="entry name" value="UPF0173_UPF0282_UlaG_hydrolase"/>
</dbReference>
<reference evidence="1" key="1">
    <citation type="submission" date="2018-06" db="EMBL/GenBank/DDBJ databases">
        <authorList>
            <person name="Zhirakovskaya E."/>
        </authorList>
    </citation>
    <scope>NUCLEOTIDE SEQUENCE</scope>
</reference>
<accession>A0A3B0RYP6</accession>
<dbReference type="SUPFAM" id="SSF56281">
    <property type="entry name" value="Metallo-hydrolase/oxidoreductase"/>
    <property type="match status" value="1"/>
</dbReference>
<dbReference type="EMBL" id="UOEI01000198">
    <property type="protein sequence ID" value="VAV97129.1"/>
    <property type="molecule type" value="Genomic_DNA"/>
</dbReference>
<evidence type="ECO:0008006" key="2">
    <source>
        <dbReference type="Google" id="ProtNLM"/>
    </source>
</evidence>
<organism evidence="1">
    <name type="scientific">hydrothermal vent metagenome</name>
    <dbReference type="NCBI Taxonomy" id="652676"/>
    <lineage>
        <taxon>unclassified sequences</taxon>
        <taxon>metagenomes</taxon>
        <taxon>ecological metagenomes</taxon>
    </lineage>
</organism>
<protein>
    <recommendedName>
        <fullName evidence="2">Metallo-beta-lactamase domain-containing protein</fullName>
    </recommendedName>
</protein>
<dbReference type="AlphaFoldDB" id="A0A3B0RYP6"/>
<sequence>MDVTITKLVHACLLVEAGSTRTLIDPGGFTWDDDRFDPSMVEGVDRILITHEHGDHVSFDFVRAALERSNDAGVETTPSLHGILAEQGIESVTIGTPQFVAPHERLPMGPGPENVGFHVEFVLSHPGDSHSFNETMPILAMPFIAPWGSLTAATDRVRLVRPKYVVPIHDWFLSEEGATFMYRLAAMGLADEVELVHIPDFESVTLSV</sequence>
<dbReference type="Gene3D" id="3.60.15.10">
    <property type="entry name" value="Ribonuclease Z/Hydroxyacylglutathione hydrolase-like"/>
    <property type="match status" value="1"/>
</dbReference>
<dbReference type="Pfam" id="PF13483">
    <property type="entry name" value="Lactamase_B_3"/>
    <property type="match status" value="1"/>
</dbReference>
<dbReference type="InterPro" id="IPR036866">
    <property type="entry name" value="RibonucZ/Hydroxyglut_hydro"/>
</dbReference>
<evidence type="ECO:0000313" key="1">
    <source>
        <dbReference type="EMBL" id="VAV97129.1"/>
    </source>
</evidence>
<proteinExistence type="predicted"/>
<dbReference type="PANTHER" id="PTHR43546">
    <property type="entry name" value="UPF0173 METAL-DEPENDENT HYDROLASE MJ1163-RELATED"/>
    <property type="match status" value="1"/>
</dbReference>